<keyword evidence="4" id="KW-1185">Reference proteome</keyword>
<dbReference type="SUPFAM" id="SSF54001">
    <property type="entry name" value="Cysteine proteinases"/>
    <property type="match status" value="1"/>
</dbReference>
<keyword evidence="1" id="KW-0472">Membrane</keyword>
<dbReference type="EMBL" id="SLWQ01000012">
    <property type="protein sequence ID" value="TCO36575.1"/>
    <property type="molecule type" value="Genomic_DNA"/>
</dbReference>
<feature type="transmembrane region" description="Helical" evidence="1">
    <location>
        <begin position="536"/>
        <end position="556"/>
    </location>
</feature>
<protein>
    <submittedName>
        <fullName evidence="3">Uncharacterized protein DUF4129</fullName>
    </submittedName>
</protein>
<dbReference type="Pfam" id="PF01841">
    <property type="entry name" value="Transglut_core"/>
    <property type="match status" value="1"/>
</dbReference>
<comment type="caution">
    <text evidence="3">The sequence shown here is derived from an EMBL/GenBank/DDBJ whole genome shotgun (WGS) entry which is preliminary data.</text>
</comment>
<dbReference type="Gene3D" id="3.10.620.30">
    <property type="match status" value="1"/>
</dbReference>
<feature type="transmembrane region" description="Helical" evidence="1">
    <location>
        <begin position="28"/>
        <end position="45"/>
    </location>
</feature>
<evidence type="ECO:0000256" key="1">
    <source>
        <dbReference type="SAM" id="Phobius"/>
    </source>
</evidence>
<dbReference type="RefSeq" id="WP_132000012.1">
    <property type="nucleotide sequence ID" value="NZ_SLWQ01000012.1"/>
</dbReference>
<keyword evidence="1" id="KW-1133">Transmembrane helix</keyword>
<feature type="transmembrane region" description="Helical" evidence="1">
    <location>
        <begin position="127"/>
        <end position="148"/>
    </location>
</feature>
<accession>A0A4R2I2C2</accession>
<gene>
    <name evidence="3" type="ORF">EV148_11259</name>
</gene>
<feature type="transmembrane region" description="Helical" evidence="1">
    <location>
        <begin position="160"/>
        <end position="181"/>
    </location>
</feature>
<sequence>MADQLDRQQFERTAIAVAATIATHAAHLPPWLTAGLAAAIGLRLFARRRGSATISSWTRVLLTALLLVVVATRYGNVFGRLPGTALACGLLGLKLFETERTRDARVALCFSGFVLMSSLLFSQALSFSLFVGGVLVLILGALATLQPAPLPTRRPLRADLRIAATLLAASVPLGLAAFALLPRLQAPLWGSRDDGIGRTGLSETMAPGQFSQLMQDDSPAFRVEFASAKRPPNAALYFRTIVLTDFDGTTWTRRFGSDRGVPTPAARGRTFDYTVTLEATDRRWLPALDLPLFAPPGARLDDDQMLIAARPVNQPREYQLRSDVDTHAEPSLDRRERLPMLRLPSGYGPQARALAQRWREQAKDDQGVVRAALAMFRGSFTYTLSPPPLARDSVDDFLFGSRQGFCEHYASAFVFLMRAAGIPARVVTGYQGGWWSGDYLLVRQSDAHAWAEIWRDGSGWQRVDPTAAVSPARVELGAPDANNVQAWFGAEWLREVRNRFDAVNRLWTLSVVQFDAMSQRNLLSSLGISAAAQGDLLLMLSTVLGVAMLLAAAWAMRDTRARRGDALDHAWRGFRARLARAGVDDRAAEGPLDLRVRLHATAPDIARAVDPLVSEYVALRYGTAQPAASRIADLARRLRSVRLPRARRGALRRTGIQVRRVP</sequence>
<evidence type="ECO:0000313" key="4">
    <source>
        <dbReference type="Proteomes" id="UP000294862"/>
    </source>
</evidence>
<dbReference type="InterPro" id="IPR002931">
    <property type="entry name" value="Transglutaminase-like"/>
</dbReference>
<dbReference type="OrthoDB" id="9804872at2"/>
<dbReference type="Pfam" id="PF11992">
    <property type="entry name" value="TgpA_N"/>
    <property type="match status" value="1"/>
</dbReference>
<organism evidence="3 4">
    <name type="scientific">Dokdonella fugitiva</name>
    <dbReference type="NCBI Taxonomy" id="328517"/>
    <lineage>
        <taxon>Bacteria</taxon>
        <taxon>Pseudomonadati</taxon>
        <taxon>Pseudomonadota</taxon>
        <taxon>Gammaproteobacteria</taxon>
        <taxon>Lysobacterales</taxon>
        <taxon>Rhodanobacteraceae</taxon>
        <taxon>Dokdonella</taxon>
    </lineage>
</organism>
<evidence type="ECO:0000259" key="2">
    <source>
        <dbReference type="SMART" id="SM00460"/>
    </source>
</evidence>
<dbReference type="InterPro" id="IPR021878">
    <property type="entry name" value="TgpA_N"/>
</dbReference>
<evidence type="ECO:0000313" key="3">
    <source>
        <dbReference type="EMBL" id="TCO36575.1"/>
    </source>
</evidence>
<dbReference type="PANTHER" id="PTHR42736">
    <property type="entry name" value="PROTEIN-GLUTAMINE GAMMA-GLUTAMYLTRANSFERASE"/>
    <property type="match status" value="1"/>
</dbReference>
<dbReference type="Proteomes" id="UP000294862">
    <property type="component" value="Unassembled WGS sequence"/>
</dbReference>
<dbReference type="InterPro" id="IPR038765">
    <property type="entry name" value="Papain-like_cys_pep_sf"/>
</dbReference>
<keyword evidence="1" id="KW-0812">Transmembrane</keyword>
<dbReference type="Pfam" id="PF13559">
    <property type="entry name" value="DUF4129"/>
    <property type="match status" value="1"/>
</dbReference>
<feature type="domain" description="Transglutaminase-like" evidence="2">
    <location>
        <begin position="398"/>
        <end position="467"/>
    </location>
</feature>
<feature type="transmembrane region" description="Helical" evidence="1">
    <location>
        <begin position="57"/>
        <end position="75"/>
    </location>
</feature>
<dbReference type="InterPro" id="IPR025403">
    <property type="entry name" value="TgpA-like_C"/>
</dbReference>
<dbReference type="SMART" id="SM00460">
    <property type="entry name" value="TGc"/>
    <property type="match status" value="1"/>
</dbReference>
<reference evidence="3 4" key="1">
    <citation type="journal article" date="2015" name="Stand. Genomic Sci.">
        <title>Genomic Encyclopedia of Bacterial and Archaeal Type Strains, Phase III: the genomes of soil and plant-associated and newly described type strains.</title>
        <authorList>
            <person name="Whitman W.B."/>
            <person name="Woyke T."/>
            <person name="Klenk H.P."/>
            <person name="Zhou Y."/>
            <person name="Lilburn T.G."/>
            <person name="Beck B.J."/>
            <person name="De Vos P."/>
            <person name="Vandamme P."/>
            <person name="Eisen J.A."/>
            <person name="Garrity G."/>
            <person name="Hugenholtz P."/>
            <person name="Kyrpides N.C."/>
        </authorList>
    </citation>
    <scope>NUCLEOTIDE SEQUENCE [LARGE SCALE GENOMIC DNA]</scope>
    <source>
        <strain evidence="3 4">A3</strain>
    </source>
</reference>
<proteinExistence type="predicted"/>
<dbReference type="PANTHER" id="PTHR42736:SF1">
    <property type="entry name" value="PROTEIN-GLUTAMINE GAMMA-GLUTAMYLTRANSFERASE"/>
    <property type="match status" value="1"/>
</dbReference>
<dbReference type="InterPro" id="IPR052901">
    <property type="entry name" value="Bact_TGase-like"/>
</dbReference>
<dbReference type="AlphaFoldDB" id="A0A4R2I2C2"/>
<name>A0A4R2I2C2_9GAMM</name>